<sequence length="225" mass="23410">MISRRSLLRAAAGTGVLAVAAGPLTTPASAGTPGAAREWTGDVSANGWRIDPAAVAVHRVEGSAASLALRRGPAAAVLLHVARRWHYEIAPLDTGEGGVTGHTPRRAVGADFESNHFSGTAVALHPTAYPLSGSEGLWPHQEAIVRDVLADCDGTVVWGGDLTPVKVSHFHIAARPGDRALVRAAARLDTSRHTMSRAQTAGTVADPASPSRLAEARRLRRGRSG</sequence>
<dbReference type="InterPro" id="IPR006311">
    <property type="entry name" value="TAT_signal"/>
</dbReference>
<name>A0ABP6TJP5_9ACTN</name>
<accession>A0ABP6TJP5</accession>
<organism evidence="3 4">
    <name type="scientific">Streptomyces prasinosporus</name>
    <dbReference type="NCBI Taxonomy" id="68256"/>
    <lineage>
        <taxon>Bacteria</taxon>
        <taxon>Bacillati</taxon>
        <taxon>Actinomycetota</taxon>
        <taxon>Actinomycetes</taxon>
        <taxon>Kitasatosporales</taxon>
        <taxon>Streptomycetaceae</taxon>
        <taxon>Streptomyces</taxon>
        <taxon>Streptomyces albogriseolus group</taxon>
    </lineage>
</organism>
<evidence type="ECO:0000256" key="1">
    <source>
        <dbReference type="SAM" id="MobiDB-lite"/>
    </source>
</evidence>
<evidence type="ECO:0000313" key="4">
    <source>
        <dbReference type="Proteomes" id="UP001501455"/>
    </source>
</evidence>
<feature type="signal peptide" evidence="2">
    <location>
        <begin position="1"/>
        <end position="30"/>
    </location>
</feature>
<feature type="region of interest" description="Disordered" evidence="1">
    <location>
        <begin position="191"/>
        <end position="225"/>
    </location>
</feature>
<evidence type="ECO:0000256" key="2">
    <source>
        <dbReference type="SAM" id="SignalP"/>
    </source>
</evidence>
<evidence type="ECO:0000313" key="3">
    <source>
        <dbReference type="EMBL" id="GAA3494591.1"/>
    </source>
</evidence>
<gene>
    <name evidence="3" type="ORF">GCM10019016_016910</name>
</gene>
<keyword evidence="2" id="KW-0732">Signal</keyword>
<protein>
    <submittedName>
        <fullName evidence="3">Uncharacterized protein</fullName>
    </submittedName>
</protein>
<reference evidence="4" key="1">
    <citation type="journal article" date="2019" name="Int. J. Syst. Evol. Microbiol.">
        <title>The Global Catalogue of Microorganisms (GCM) 10K type strain sequencing project: providing services to taxonomists for standard genome sequencing and annotation.</title>
        <authorList>
            <consortium name="The Broad Institute Genomics Platform"/>
            <consortium name="The Broad Institute Genome Sequencing Center for Infectious Disease"/>
            <person name="Wu L."/>
            <person name="Ma J."/>
        </authorList>
    </citation>
    <scope>NUCLEOTIDE SEQUENCE [LARGE SCALE GENOMIC DNA]</scope>
    <source>
        <strain evidence="4">JCM 4816</strain>
    </source>
</reference>
<dbReference type="PROSITE" id="PS51318">
    <property type="entry name" value="TAT"/>
    <property type="match status" value="1"/>
</dbReference>
<dbReference type="EMBL" id="BAAAXF010000018">
    <property type="protein sequence ID" value="GAA3494591.1"/>
    <property type="molecule type" value="Genomic_DNA"/>
</dbReference>
<comment type="caution">
    <text evidence="3">The sequence shown here is derived from an EMBL/GenBank/DDBJ whole genome shotgun (WGS) entry which is preliminary data.</text>
</comment>
<dbReference type="RefSeq" id="WP_345574417.1">
    <property type="nucleotide sequence ID" value="NZ_BAAAXF010000018.1"/>
</dbReference>
<feature type="chain" id="PRO_5046296265" evidence="2">
    <location>
        <begin position="31"/>
        <end position="225"/>
    </location>
</feature>
<dbReference type="Proteomes" id="UP001501455">
    <property type="component" value="Unassembled WGS sequence"/>
</dbReference>
<proteinExistence type="predicted"/>
<keyword evidence="4" id="KW-1185">Reference proteome</keyword>